<reference evidence="2" key="1">
    <citation type="submission" date="2022-11" db="UniProtKB">
        <authorList>
            <consortium name="WormBaseParasite"/>
        </authorList>
    </citation>
    <scope>IDENTIFICATION</scope>
</reference>
<keyword evidence="1" id="KW-1185">Reference proteome</keyword>
<organism evidence="1 2">
    <name type="scientific">Ditylenchus dipsaci</name>
    <dbReference type="NCBI Taxonomy" id="166011"/>
    <lineage>
        <taxon>Eukaryota</taxon>
        <taxon>Metazoa</taxon>
        <taxon>Ecdysozoa</taxon>
        <taxon>Nematoda</taxon>
        <taxon>Chromadorea</taxon>
        <taxon>Rhabditida</taxon>
        <taxon>Tylenchina</taxon>
        <taxon>Tylenchomorpha</taxon>
        <taxon>Sphaerularioidea</taxon>
        <taxon>Anguinidae</taxon>
        <taxon>Anguininae</taxon>
        <taxon>Ditylenchus</taxon>
    </lineage>
</organism>
<dbReference type="AlphaFoldDB" id="A0A915DJ67"/>
<evidence type="ECO:0000313" key="1">
    <source>
        <dbReference type="Proteomes" id="UP000887574"/>
    </source>
</evidence>
<name>A0A915DJ67_9BILA</name>
<accession>A0A915DJ67</accession>
<sequence>MAGGVCYKQVFKIKTINVDKENLDEKCAESDMIELKIEFAIMDYLKQLINDATSICNYDDSNWGDPFCTFPAYPIPASSLPGDSGSGFISVDNITNRSTLYGILSGGAPVGKNGTTRGHYLPNGTLSVPRLTLMAGGKCFKKGIQCPTKDMVQLDMDFMAWHNSQETYQDLVIIQLKKKIADETTLRPACIQSRHDQLREIKLIAYGWTKSTNMGNKTSPALQLSHFPPPIIYRIPNLTMYLNLYTYNAPMNGAFPTALDHGSGAVKISTYTFAGMLLPSGSTKVRVYLDPLVFMDVICAYLNFCPEYQTIGNFMPFFDNFYYPSQ</sequence>
<dbReference type="Proteomes" id="UP000887574">
    <property type="component" value="Unplaced"/>
</dbReference>
<evidence type="ECO:0000313" key="2">
    <source>
        <dbReference type="WBParaSite" id="jg19821"/>
    </source>
</evidence>
<proteinExistence type="predicted"/>
<dbReference type="WBParaSite" id="jg19821">
    <property type="protein sequence ID" value="jg19821"/>
    <property type="gene ID" value="jg19821"/>
</dbReference>
<protein>
    <submittedName>
        <fullName evidence="2">Uncharacterized protein</fullName>
    </submittedName>
</protein>